<protein>
    <submittedName>
        <fullName evidence="3">Acyltransferase</fullName>
    </submittedName>
</protein>
<dbReference type="EMBL" id="JACXIY010000042">
    <property type="protein sequence ID" value="MBD2872150.1"/>
    <property type="molecule type" value="Genomic_DNA"/>
</dbReference>
<dbReference type="Pfam" id="PF00132">
    <property type="entry name" value="Hexapep"/>
    <property type="match status" value="1"/>
</dbReference>
<reference evidence="3" key="1">
    <citation type="submission" date="2020-09" db="EMBL/GenBank/DDBJ databases">
        <title>A novel bacterium of genus Paenibacillus, isolated from South China Sea.</title>
        <authorList>
            <person name="Huang H."/>
            <person name="Mo K."/>
            <person name="Hu Y."/>
        </authorList>
    </citation>
    <scope>NUCLEOTIDE SEQUENCE</scope>
    <source>
        <strain evidence="3">IB182493</strain>
    </source>
</reference>
<evidence type="ECO:0000313" key="4">
    <source>
        <dbReference type="Proteomes" id="UP000632125"/>
    </source>
</evidence>
<dbReference type="InterPro" id="IPR001451">
    <property type="entry name" value="Hexapep"/>
</dbReference>
<keyword evidence="4" id="KW-1185">Reference proteome</keyword>
<dbReference type="PROSITE" id="PS00101">
    <property type="entry name" value="HEXAPEP_TRANSFERASES"/>
    <property type="match status" value="1"/>
</dbReference>
<dbReference type="SUPFAM" id="SSF51161">
    <property type="entry name" value="Trimeric LpxA-like enzymes"/>
    <property type="match status" value="1"/>
</dbReference>
<proteinExistence type="predicted"/>
<dbReference type="InterPro" id="IPR018357">
    <property type="entry name" value="Hexapep_transf_CS"/>
</dbReference>
<dbReference type="Proteomes" id="UP000632125">
    <property type="component" value="Unassembled WGS sequence"/>
</dbReference>
<dbReference type="Gene3D" id="2.160.10.10">
    <property type="entry name" value="Hexapeptide repeat proteins"/>
    <property type="match status" value="1"/>
</dbReference>
<keyword evidence="3" id="KW-0012">Acyltransferase</keyword>
<sequence length="186" mass="20548">MVVVGTRKRSLKEYVRYGYRILLGLLFRTRLDQGGSLLRVCGRVSVSKAKNAQLIIGRNVILHKDIGLYLESGKARIEIGDHTFINRRSEIRCKEQVKIGNHCAISWDVSIIDTDYHQLIGTESTKPVFIGNKVWIGCKSTILKGITIGDGAVVAAGSVVTKDVAPYTLVAGVPAKEIKRNVEWSL</sequence>
<evidence type="ECO:0000313" key="3">
    <source>
        <dbReference type="EMBL" id="MBD2872150.1"/>
    </source>
</evidence>
<dbReference type="InterPro" id="IPR011004">
    <property type="entry name" value="Trimer_LpxA-like_sf"/>
</dbReference>
<gene>
    <name evidence="3" type="ORF">IDH41_26565</name>
</gene>
<dbReference type="PANTHER" id="PTHR23416">
    <property type="entry name" value="SIALIC ACID SYNTHASE-RELATED"/>
    <property type="match status" value="1"/>
</dbReference>
<evidence type="ECO:0000256" key="2">
    <source>
        <dbReference type="ARBA" id="ARBA00022737"/>
    </source>
</evidence>
<accession>A0A927H8J8</accession>
<keyword evidence="1" id="KW-0808">Transferase</keyword>
<name>A0A927H8J8_9BACL</name>
<keyword evidence="2" id="KW-0677">Repeat</keyword>
<dbReference type="AlphaFoldDB" id="A0A927H8J8"/>
<dbReference type="InterPro" id="IPR051159">
    <property type="entry name" value="Hexapeptide_acetyltransf"/>
</dbReference>
<comment type="caution">
    <text evidence="3">The sequence shown here is derived from an EMBL/GenBank/DDBJ whole genome shotgun (WGS) entry which is preliminary data.</text>
</comment>
<dbReference type="CDD" id="cd04647">
    <property type="entry name" value="LbH_MAT_like"/>
    <property type="match status" value="1"/>
</dbReference>
<evidence type="ECO:0000256" key="1">
    <source>
        <dbReference type="ARBA" id="ARBA00022679"/>
    </source>
</evidence>
<organism evidence="3 4">
    <name type="scientific">Paenibacillus arenilitoris</name>
    <dbReference type="NCBI Taxonomy" id="2772299"/>
    <lineage>
        <taxon>Bacteria</taxon>
        <taxon>Bacillati</taxon>
        <taxon>Bacillota</taxon>
        <taxon>Bacilli</taxon>
        <taxon>Bacillales</taxon>
        <taxon>Paenibacillaceae</taxon>
        <taxon>Paenibacillus</taxon>
    </lineage>
</organism>
<dbReference type="GO" id="GO:0016746">
    <property type="term" value="F:acyltransferase activity"/>
    <property type="evidence" value="ECO:0007669"/>
    <property type="project" value="UniProtKB-KW"/>
</dbReference>